<protein>
    <submittedName>
        <fullName evidence="3">GNAT family N-acetyltransferase</fullName>
    </submittedName>
</protein>
<dbReference type="Pfam" id="PF00583">
    <property type="entry name" value="Acetyltransf_1"/>
    <property type="match status" value="1"/>
</dbReference>
<comment type="caution">
    <text evidence="3">The sequence shown here is derived from an EMBL/GenBank/DDBJ whole genome shotgun (WGS) entry which is preliminary data.</text>
</comment>
<dbReference type="InterPro" id="IPR016181">
    <property type="entry name" value="Acyl_CoA_acyltransferase"/>
</dbReference>
<gene>
    <name evidence="3" type="ORF">HF577_24590</name>
</gene>
<reference evidence="3 4" key="1">
    <citation type="submission" date="2020-04" db="EMBL/GenBank/DDBJ databases">
        <authorList>
            <person name="Klaysubun C."/>
            <person name="Duangmal K."/>
            <person name="Lipun K."/>
        </authorList>
    </citation>
    <scope>NUCLEOTIDE SEQUENCE [LARGE SCALE GENOMIC DNA]</scope>
    <source>
        <strain evidence="3 4">JCM 11839</strain>
    </source>
</reference>
<dbReference type="PANTHER" id="PTHR13170">
    <property type="entry name" value="O-GLCNACASE"/>
    <property type="match status" value="1"/>
</dbReference>
<dbReference type="EMBL" id="JAAXKY010000094">
    <property type="protein sequence ID" value="NMH80252.1"/>
    <property type="molecule type" value="Genomic_DNA"/>
</dbReference>
<name>A0ABX1RIQ1_9PSEU</name>
<evidence type="ECO:0000259" key="2">
    <source>
        <dbReference type="PROSITE" id="PS51186"/>
    </source>
</evidence>
<dbReference type="SUPFAM" id="SSF55729">
    <property type="entry name" value="Acyl-CoA N-acyltransferases (Nat)"/>
    <property type="match status" value="1"/>
</dbReference>
<sequence length="216" mass="23560">MPTVRPYRPDDRAALADICVRTGDAGEDSRGLYPDLDLLPNIFVLPYVEFEPALAFVVDDGGRAVGYVVGTSDTPTFVEWFRRVWLPPLTERYPQPTGRPSTPTAWMVGLLHHPERMLVPEVAAYPAHLHIDLLPTHQRAGHGRALMTTFLDALADAGVAAVHLAMAAANTRARAFYGRMGFHEVPVPAAPGAAYLGRSTQDVQTGRAKGMPDLRP</sequence>
<accession>A0ABX1RIQ1</accession>
<evidence type="ECO:0000313" key="4">
    <source>
        <dbReference type="Proteomes" id="UP001296706"/>
    </source>
</evidence>
<dbReference type="PROSITE" id="PS51186">
    <property type="entry name" value="GNAT"/>
    <property type="match status" value="1"/>
</dbReference>
<dbReference type="RefSeq" id="WP_169398305.1">
    <property type="nucleotide sequence ID" value="NZ_BAAAJH010000018.1"/>
</dbReference>
<proteinExistence type="predicted"/>
<evidence type="ECO:0000256" key="1">
    <source>
        <dbReference type="SAM" id="MobiDB-lite"/>
    </source>
</evidence>
<evidence type="ECO:0000313" key="3">
    <source>
        <dbReference type="EMBL" id="NMH80252.1"/>
    </source>
</evidence>
<feature type="domain" description="N-acetyltransferase" evidence="2">
    <location>
        <begin position="2"/>
        <end position="201"/>
    </location>
</feature>
<dbReference type="Gene3D" id="3.40.630.30">
    <property type="match status" value="1"/>
</dbReference>
<keyword evidence="4" id="KW-1185">Reference proteome</keyword>
<organism evidence="3 4">
    <name type="scientific">Pseudonocardia xinjiangensis</name>
    <dbReference type="NCBI Taxonomy" id="75289"/>
    <lineage>
        <taxon>Bacteria</taxon>
        <taxon>Bacillati</taxon>
        <taxon>Actinomycetota</taxon>
        <taxon>Actinomycetes</taxon>
        <taxon>Pseudonocardiales</taxon>
        <taxon>Pseudonocardiaceae</taxon>
        <taxon>Pseudonocardia</taxon>
    </lineage>
</organism>
<dbReference type="InterPro" id="IPR000182">
    <property type="entry name" value="GNAT_dom"/>
</dbReference>
<dbReference type="Proteomes" id="UP001296706">
    <property type="component" value="Unassembled WGS sequence"/>
</dbReference>
<dbReference type="PANTHER" id="PTHR13170:SF16">
    <property type="entry name" value="PROTEIN O-GLCNACASE"/>
    <property type="match status" value="1"/>
</dbReference>
<dbReference type="InterPro" id="IPR051822">
    <property type="entry name" value="Glycosyl_Hydrolase_84"/>
</dbReference>
<feature type="region of interest" description="Disordered" evidence="1">
    <location>
        <begin position="196"/>
        <end position="216"/>
    </location>
</feature>